<dbReference type="Proteomes" id="UP000254863">
    <property type="component" value="Unassembled WGS sequence"/>
</dbReference>
<sequence>MPATTETVAKASHLRFTRININLQCDDCNVGKSGNIKAYRVGLVEKIGEAAVQGLDNDNRIHRWTIEELEAIRLQAYADLRALKKRLEAA</sequence>
<gene>
    <name evidence="1" type="ORF">NCTC11685_01670</name>
</gene>
<dbReference type="Pfam" id="PF05766">
    <property type="entry name" value="NinG"/>
    <property type="match status" value="1"/>
</dbReference>
<protein>
    <submittedName>
        <fullName evidence="1">Protein NinG</fullName>
    </submittedName>
</protein>
<comment type="caution">
    <text evidence="1">The sequence shown here is derived from an EMBL/GenBank/DDBJ whole genome shotgun (WGS) entry which is preliminary data.</text>
</comment>
<evidence type="ECO:0000313" key="1">
    <source>
        <dbReference type="EMBL" id="STV76513.1"/>
    </source>
</evidence>
<evidence type="ECO:0000313" key="2">
    <source>
        <dbReference type="Proteomes" id="UP000254863"/>
    </source>
</evidence>
<proteinExistence type="predicted"/>
<dbReference type="InterPro" id="IPR008713">
    <property type="entry name" value="Phage_lambda_NinG"/>
</dbReference>
<dbReference type="AlphaFoldDB" id="A0A7H4N339"/>
<accession>A0A7H4N339</accession>
<organism evidence="1 2">
    <name type="scientific">Klebsiella michiganensis</name>
    <dbReference type="NCBI Taxonomy" id="1134687"/>
    <lineage>
        <taxon>Bacteria</taxon>
        <taxon>Pseudomonadati</taxon>
        <taxon>Pseudomonadota</taxon>
        <taxon>Gammaproteobacteria</taxon>
        <taxon>Enterobacterales</taxon>
        <taxon>Enterobacteriaceae</taxon>
        <taxon>Klebsiella/Raoultella group</taxon>
        <taxon>Klebsiella</taxon>
    </lineage>
</organism>
<dbReference type="EMBL" id="UGMS01000001">
    <property type="protein sequence ID" value="STV76513.1"/>
    <property type="molecule type" value="Genomic_DNA"/>
</dbReference>
<name>A0A7H4N339_9ENTR</name>
<reference evidence="1 2" key="1">
    <citation type="submission" date="2018-06" db="EMBL/GenBank/DDBJ databases">
        <authorList>
            <consortium name="Pathogen Informatics"/>
            <person name="Doyle S."/>
        </authorList>
    </citation>
    <scope>NUCLEOTIDE SEQUENCE [LARGE SCALE GENOMIC DNA]</scope>
    <source>
        <strain evidence="1 2">NCTC11685</strain>
    </source>
</reference>